<name>A0A0F9B4I6_9ZZZZ</name>
<proteinExistence type="predicted"/>
<organism evidence="2">
    <name type="scientific">marine sediment metagenome</name>
    <dbReference type="NCBI Taxonomy" id="412755"/>
    <lineage>
        <taxon>unclassified sequences</taxon>
        <taxon>metagenomes</taxon>
        <taxon>ecological metagenomes</taxon>
    </lineage>
</organism>
<dbReference type="InterPro" id="IPR018973">
    <property type="entry name" value="MZB"/>
</dbReference>
<dbReference type="AlphaFoldDB" id="A0A0F9B4I6"/>
<dbReference type="Pfam" id="PF09369">
    <property type="entry name" value="MZB"/>
    <property type="match status" value="1"/>
</dbReference>
<gene>
    <name evidence="2" type="ORF">LCGC14_2833020</name>
</gene>
<accession>A0A0F9B4I6</accession>
<protein>
    <recommendedName>
        <fullName evidence="1">MrfA-like Zn-binding domain-containing protein</fullName>
    </recommendedName>
</protein>
<dbReference type="EMBL" id="LAZR01054003">
    <property type="protein sequence ID" value="KKK79486.1"/>
    <property type="molecule type" value="Genomic_DNA"/>
</dbReference>
<comment type="caution">
    <text evidence="2">The sequence shown here is derived from an EMBL/GenBank/DDBJ whole genome shotgun (WGS) entry which is preliminary data.</text>
</comment>
<reference evidence="2" key="1">
    <citation type="journal article" date="2015" name="Nature">
        <title>Complex archaea that bridge the gap between prokaryotes and eukaryotes.</title>
        <authorList>
            <person name="Spang A."/>
            <person name="Saw J.H."/>
            <person name="Jorgensen S.L."/>
            <person name="Zaremba-Niedzwiedzka K."/>
            <person name="Martijn J."/>
            <person name="Lind A.E."/>
            <person name="van Eijk R."/>
            <person name="Schleper C."/>
            <person name="Guy L."/>
            <person name="Ettema T.J."/>
        </authorList>
    </citation>
    <scope>NUCLEOTIDE SEQUENCE</scope>
</reference>
<feature type="domain" description="MrfA-like Zn-binding" evidence="1">
    <location>
        <begin position="33"/>
        <end position="125"/>
    </location>
</feature>
<sequence>KDFWLFIDGNHDVVVFDFPLIGDFDPTSYYTTLKEAIIQSIMLTYNLEESEISSFLNPVPGKNEQSIVIFETEEGGTGVLKSLLNTSLDRFDKFIENLFRILHVKSLKPYEETMDACITACYNCLLRFRNQFEHNLLNRKIVLPLIKLLKSCKLEGISEVSELDLREKLKNLKEKCDSELEKMVLDEIVKQKIRLPDKAQKLFSENDIPMTKADFFYNPNTYLFVDGPPHLPDNVQSEDRAKRDKIESKGFTVIELDFKDGKYIENSFLIERQVSKLRAYFDDVIDYNHDLV</sequence>
<feature type="non-terminal residue" evidence="2">
    <location>
        <position position="1"/>
    </location>
</feature>
<evidence type="ECO:0000313" key="2">
    <source>
        <dbReference type="EMBL" id="KKK79486.1"/>
    </source>
</evidence>
<evidence type="ECO:0000259" key="1">
    <source>
        <dbReference type="Pfam" id="PF09369"/>
    </source>
</evidence>